<dbReference type="Pfam" id="PF09107">
    <property type="entry name" value="WHD_3rd_SelB"/>
    <property type="match status" value="1"/>
</dbReference>
<dbReference type="PRINTS" id="PR00315">
    <property type="entry name" value="ELONGATNFCT"/>
</dbReference>
<keyword evidence="10" id="KW-0251">Elongation factor</keyword>
<dbReference type="Gene3D" id="1.10.10.10">
    <property type="entry name" value="Winged helix-like DNA-binding domain superfamily/Winged helix DNA-binding domain"/>
    <property type="match status" value="1"/>
</dbReference>
<comment type="subcellular location">
    <subcellularLocation>
        <location evidence="1">Cytoplasm</location>
    </subcellularLocation>
</comment>
<dbReference type="InterPro" id="IPR009001">
    <property type="entry name" value="Transl_elong_EF1A/Init_IF2_C"/>
</dbReference>
<dbReference type="Gene3D" id="3.40.50.300">
    <property type="entry name" value="P-loop containing nucleotide triphosphate hydrolases"/>
    <property type="match status" value="1"/>
</dbReference>
<dbReference type="SUPFAM" id="SSF50447">
    <property type="entry name" value="Translation proteins"/>
    <property type="match status" value="1"/>
</dbReference>
<dbReference type="InterPro" id="IPR036388">
    <property type="entry name" value="WH-like_DNA-bd_sf"/>
</dbReference>
<dbReference type="CDD" id="cd04171">
    <property type="entry name" value="SelB"/>
    <property type="match status" value="1"/>
</dbReference>
<dbReference type="InterPro" id="IPR015191">
    <property type="entry name" value="SelB_WHD4"/>
</dbReference>
<proteinExistence type="predicted"/>
<keyword evidence="11" id="KW-1185">Reference proteome</keyword>
<protein>
    <recommendedName>
        <fullName evidence="2">Selenocysteine-specific elongation factor</fullName>
    </recommendedName>
    <alternativeName>
        <fullName evidence="8">SelB translation factor</fullName>
    </alternativeName>
</protein>
<dbReference type="EMBL" id="JBHSOZ010000003">
    <property type="protein sequence ID" value="MFC5711914.1"/>
    <property type="molecule type" value="Genomic_DNA"/>
</dbReference>
<dbReference type="Pfam" id="PF09106">
    <property type="entry name" value="WHD_2nd_SelB"/>
    <property type="match status" value="1"/>
</dbReference>
<evidence type="ECO:0000259" key="9">
    <source>
        <dbReference type="PROSITE" id="PS51722"/>
    </source>
</evidence>
<dbReference type="Gene3D" id="1.10.10.2770">
    <property type="match status" value="1"/>
</dbReference>
<dbReference type="Pfam" id="PF00009">
    <property type="entry name" value="GTP_EFTU"/>
    <property type="match status" value="1"/>
</dbReference>
<evidence type="ECO:0000256" key="7">
    <source>
        <dbReference type="ARBA" id="ARBA00025526"/>
    </source>
</evidence>
<dbReference type="NCBIfam" id="TIGR00231">
    <property type="entry name" value="small_GTP"/>
    <property type="match status" value="1"/>
</dbReference>
<name>A0ABW0YNF2_9BACI</name>
<dbReference type="CDD" id="cd15491">
    <property type="entry name" value="selB_III"/>
    <property type="match status" value="1"/>
</dbReference>
<dbReference type="PANTHER" id="PTHR43721">
    <property type="entry name" value="ELONGATION FACTOR TU-RELATED"/>
    <property type="match status" value="1"/>
</dbReference>
<comment type="caution">
    <text evidence="10">The sequence shown here is derived from an EMBL/GenBank/DDBJ whole genome shotgun (WGS) entry which is preliminary data.</text>
</comment>
<dbReference type="InterPro" id="IPR009000">
    <property type="entry name" value="Transl_B-barrel_sf"/>
</dbReference>
<dbReference type="SUPFAM" id="SSF52540">
    <property type="entry name" value="P-loop containing nucleoside triphosphate hydrolases"/>
    <property type="match status" value="1"/>
</dbReference>
<feature type="domain" description="Tr-type G" evidence="9">
    <location>
        <begin position="2"/>
        <end position="178"/>
    </location>
</feature>
<dbReference type="PROSITE" id="PS51722">
    <property type="entry name" value="G_TR_2"/>
    <property type="match status" value="1"/>
</dbReference>
<dbReference type="GO" id="GO:0003746">
    <property type="term" value="F:translation elongation factor activity"/>
    <property type="evidence" value="ECO:0007669"/>
    <property type="project" value="UniProtKB-KW"/>
</dbReference>
<dbReference type="InterPro" id="IPR000795">
    <property type="entry name" value="T_Tr_GTP-bd_dom"/>
</dbReference>
<dbReference type="InterPro" id="IPR036390">
    <property type="entry name" value="WH_DNA-bd_sf"/>
</dbReference>
<dbReference type="InterPro" id="IPR005225">
    <property type="entry name" value="Small_GTP-bd"/>
</dbReference>
<evidence type="ECO:0000256" key="8">
    <source>
        <dbReference type="ARBA" id="ARBA00031615"/>
    </source>
</evidence>
<dbReference type="Pfam" id="PF03144">
    <property type="entry name" value="GTP_EFTU_D2"/>
    <property type="match status" value="1"/>
</dbReference>
<evidence type="ECO:0000256" key="6">
    <source>
        <dbReference type="ARBA" id="ARBA00023134"/>
    </source>
</evidence>
<dbReference type="InterPro" id="IPR027417">
    <property type="entry name" value="P-loop_NTPase"/>
</dbReference>
<evidence type="ECO:0000256" key="1">
    <source>
        <dbReference type="ARBA" id="ARBA00004496"/>
    </source>
</evidence>
<dbReference type="CDD" id="cd03696">
    <property type="entry name" value="SelB_II"/>
    <property type="match status" value="1"/>
</dbReference>
<dbReference type="Gene3D" id="2.40.30.10">
    <property type="entry name" value="Translation factors"/>
    <property type="match status" value="1"/>
</dbReference>
<dbReference type="InterPro" id="IPR015190">
    <property type="entry name" value="Elong_fac_SelB-wing-hlx_typ-2"/>
</dbReference>
<dbReference type="InterPro" id="IPR050055">
    <property type="entry name" value="EF-Tu_GTPase"/>
</dbReference>
<reference evidence="11" key="1">
    <citation type="journal article" date="2019" name="Int. J. Syst. Evol. Microbiol.">
        <title>The Global Catalogue of Microorganisms (GCM) 10K type strain sequencing project: providing services to taxonomists for standard genome sequencing and annotation.</title>
        <authorList>
            <consortium name="The Broad Institute Genomics Platform"/>
            <consortium name="The Broad Institute Genome Sequencing Center for Infectious Disease"/>
            <person name="Wu L."/>
            <person name="Ma J."/>
        </authorList>
    </citation>
    <scope>NUCLEOTIDE SEQUENCE [LARGE SCALE GENOMIC DNA]</scope>
    <source>
        <strain evidence="11">CECT 7184</strain>
    </source>
</reference>
<organism evidence="10 11">
    <name type="scientific">Thalassorhabdus alkalitolerans</name>
    <dbReference type="NCBI Taxonomy" id="2282697"/>
    <lineage>
        <taxon>Bacteria</taxon>
        <taxon>Bacillati</taxon>
        <taxon>Bacillota</taxon>
        <taxon>Bacilli</taxon>
        <taxon>Bacillales</taxon>
        <taxon>Bacillaceae</taxon>
        <taxon>Thalassorhabdus</taxon>
    </lineage>
</organism>
<evidence type="ECO:0000256" key="4">
    <source>
        <dbReference type="ARBA" id="ARBA00022741"/>
    </source>
</evidence>
<dbReference type="InterPro" id="IPR057335">
    <property type="entry name" value="Beta-barrel_SelB"/>
</dbReference>
<sequence length="630" mass="71407">MKHTYTIGMAGHIDHGKTTLTKALTDIDTDRLQEEKERNISIEPGFAPLSIHEEMDISIIDVPGHERFIRQMIAGVAGIDGVILVVAADEGVMPQTREHLEILSFLGITHSLIAVTKVDRVEEELLELVEEDIREEVQGTPFEHADLVFVDSLSGKGLDHLKSSIQEMMKGVPGRDPKGAFRLPIDQVFTVHGQGTVVRGTVYEGRIAEGETVKLLPAQKTVRARQLQVHKQPVREGIAGQRLAINLGGIDKEEVERGDVLVSADHYVSADTIDVELTTVDGIKFPLKQRGYIKLHLGTAEVYGKIVFFDRNVLEAGKKRVLCQVRLDEPVVTKRGDRFILRRPTPVETIGGGMVINTDTQKYKFGQETIDKLEKDLEGTPEDRIKDVLLEYKWLRKDEIVKHSGLTADEAEETLSLMLGGGTVIEVKDQMFTLPDLFDNFINRLRESLETFHASYPLRAGKNKSEILQENKGTYPKGLLEHFLDSGIQKELIKRNNQYISLQNFTPHFPKGWESRMENVVTALQREGLLVSPFEETAREQSLPDDLMKELRQYLLENGKAVPMDDKHIWDQEAVSEAKRKLRDGTNEVFTLQEAKEVLGVTRKYLVPFLEWLDNEKWTARKDKERTWLK</sequence>
<evidence type="ECO:0000256" key="3">
    <source>
        <dbReference type="ARBA" id="ARBA00022490"/>
    </source>
</evidence>
<keyword evidence="5" id="KW-0648">Protein biosynthesis</keyword>
<evidence type="ECO:0000256" key="5">
    <source>
        <dbReference type="ARBA" id="ARBA00022917"/>
    </source>
</evidence>
<dbReference type="SUPFAM" id="SSF50465">
    <property type="entry name" value="EF-Tu/eEF-1alpha/eIF2-gamma C-terminal domain"/>
    <property type="match status" value="1"/>
</dbReference>
<dbReference type="InterPro" id="IPR004535">
    <property type="entry name" value="Transl_elong_SelB"/>
</dbReference>
<dbReference type="RefSeq" id="WP_385938839.1">
    <property type="nucleotide sequence ID" value="NZ_JBHSOZ010000003.1"/>
</dbReference>
<keyword evidence="4" id="KW-0547">Nucleotide-binding</keyword>
<dbReference type="SUPFAM" id="SSF46785">
    <property type="entry name" value="Winged helix' DNA-binding domain"/>
    <property type="match status" value="2"/>
</dbReference>
<dbReference type="Proteomes" id="UP001596142">
    <property type="component" value="Unassembled WGS sequence"/>
</dbReference>
<dbReference type="Pfam" id="PF25461">
    <property type="entry name" value="Beta-barrel_SelB"/>
    <property type="match status" value="1"/>
</dbReference>
<keyword evidence="6" id="KW-0342">GTP-binding</keyword>
<dbReference type="PANTHER" id="PTHR43721:SF22">
    <property type="entry name" value="ELONGATION FACTOR TU, MITOCHONDRIAL"/>
    <property type="match status" value="1"/>
</dbReference>
<evidence type="ECO:0000313" key="11">
    <source>
        <dbReference type="Proteomes" id="UP001596142"/>
    </source>
</evidence>
<accession>A0ABW0YNF2</accession>
<evidence type="ECO:0000313" key="10">
    <source>
        <dbReference type="EMBL" id="MFC5711914.1"/>
    </source>
</evidence>
<dbReference type="InterPro" id="IPR004161">
    <property type="entry name" value="EFTu-like_2"/>
</dbReference>
<keyword evidence="3" id="KW-0963">Cytoplasm</keyword>
<gene>
    <name evidence="10" type="primary">selB</name>
    <name evidence="10" type="ORF">ACFPU1_03905</name>
</gene>
<comment type="function">
    <text evidence="7">Translation factor necessary for the incorporation of selenocysteine into proteins. It probably replaces EF-Tu for the insertion of selenocysteine directed by the UGA codon. SelB binds GTP and GDP.</text>
</comment>
<evidence type="ECO:0000256" key="2">
    <source>
        <dbReference type="ARBA" id="ARBA00015953"/>
    </source>
</evidence>
<dbReference type="NCBIfam" id="TIGR00475">
    <property type="entry name" value="selB"/>
    <property type="match status" value="1"/>
</dbReference>